<feature type="transmembrane region" description="Helical" evidence="7">
    <location>
        <begin position="250"/>
        <end position="274"/>
    </location>
</feature>
<dbReference type="InterPro" id="IPR017871">
    <property type="entry name" value="ABC_transporter-like_CS"/>
</dbReference>
<dbReference type="Pfam" id="PF00005">
    <property type="entry name" value="ABC_tran"/>
    <property type="match status" value="1"/>
</dbReference>
<name>A0A127VEC6_9SPHI</name>
<reference evidence="10 11" key="1">
    <citation type="submission" date="2016-03" db="EMBL/GenBank/DDBJ databases">
        <title>Complete genome sequence of Pedobacter cryoconitis PAMC 27485.</title>
        <authorList>
            <person name="Lee J."/>
            <person name="Kim O.-S."/>
        </authorList>
    </citation>
    <scope>NUCLEOTIDE SEQUENCE [LARGE SCALE GENOMIC DNA]</scope>
    <source>
        <strain evidence="10 11">PAMC 27485</strain>
    </source>
</reference>
<feature type="transmembrane region" description="Helical" evidence="7">
    <location>
        <begin position="88"/>
        <end position="108"/>
    </location>
</feature>
<feature type="transmembrane region" description="Helical" evidence="7">
    <location>
        <begin position="365"/>
        <end position="391"/>
    </location>
</feature>
<dbReference type="GO" id="GO:0015833">
    <property type="term" value="P:peptide transport"/>
    <property type="evidence" value="ECO:0007669"/>
    <property type="project" value="InterPro"/>
</dbReference>
<dbReference type="SUPFAM" id="SSF52540">
    <property type="entry name" value="P-loop containing nucleoside triphosphate hydrolases"/>
    <property type="match status" value="1"/>
</dbReference>
<dbReference type="NCBIfam" id="TIGR01194">
    <property type="entry name" value="cyc_pep_trnsptr"/>
    <property type="match status" value="1"/>
</dbReference>
<evidence type="ECO:0000313" key="11">
    <source>
        <dbReference type="Proteomes" id="UP000071561"/>
    </source>
</evidence>
<dbReference type="KEGG" id="pcm:AY601_2772"/>
<dbReference type="PROSITE" id="PS00211">
    <property type="entry name" value="ABC_TRANSPORTER_1"/>
    <property type="match status" value="1"/>
</dbReference>
<dbReference type="EMBL" id="CP014504">
    <property type="protein sequence ID" value="AMP99655.1"/>
    <property type="molecule type" value="Genomic_DNA"/>
</dbReference>
<dbReference type="OrthoDB" id="846150at2"/>
<evidence type="ECO:0000256" key="6">
    <source>
        <dbReference type="ARBA" id="ARBA00023136"/>
    </source>
</evidence>
<feature type="transmembrane region" description="Helical" evidence="7">
    <location>
        <begin position="149"/>
        <end position="167"/>
    </location>
</feature>
<dbReference type="Gene3D" id="1.20.1560.10">
    <property type="entry name" value="ABC transporter type 1, transmembrane domain"/>
    <property type="match status" value="1"/>
</dbReference>
<feature type="transmembrane region" description="Helical" evidence="7">
    <location>
        <begin position="44"/>
        <end position="68"/>
    </location>
</feature>
<evidence type="ECO:0000256" key="5">
    <source>
        <dbReference type="ARBA" id="ARBA00022989"/>
    </source>
</evidence>
<dbReference type="AlphaFoldDB" id="A0A127VEC6"/>
<dbReference type="SUPFAM" id="SSF90123">
    <property type="entry name" value="ABC transporter transmembrane region"/>
    <property type="match status" value="1"/>
</dbReference>
<sequence>MENAVFKIHVLGIIIALIGVTYSVVAFTQLLRKKRKKDFSSKNFYNYLLGFLAVTPLFIALYFLPIALYNENFWSIKSPNYEVVQNSVIQLGLIITVFYFITRTTLFFPHVNKFHNIISSLILVSFIPGIANSFIVSIVSQFVNGGMDVRYSLIFFALATYSYVVTIRISKRKTAYLGAEMAQEFNMMVFNKVFKFSYRKFENIKSGRIYTILNDDIGSIFFFSQVAIHIFTNVVTATLVFVYLFSLNLYSTLTLLGSIGFIFVLYSFMGGPLTRAWNFSRTKREEFTNLVVGLINGFKELVLHQVQRDEYGKDMEERSSTFYQAQLKATYIDVNKTLLSEISFTVAIGISCLVLPFILHFEKQLITTYVIATLFLWGPFSNIIAGIPRIINAKISWKRIQNFLGEADTKEELYLESKESIRVSTVDKLQIKDVYYNYQINGNVDDISYGIGPINFEVNQGDIVFIIGGNGSGKTTFLKLLTGLYAPDSGHILINGKKTDSNILGEYFSVIFSDFYLFKKIYGINPERLSQVYEWLDMFGLSNKVQIKDGAYTTIDLSKGQRKRLAILKSYLEDRPIYFFDECAADLDPDFKDFFYNQLLKKMRDEGKLLIVITHDDKYFDMANKVYKMEMGTISEYNYSGVISES</sequence>
<gene>
    <name evidence="10" type="ORF">AY601_2772</name>
</gene>
<evidence type="ECO:0000259" key="8">
    <source>
        <dbReference type="PROSITE" id="PS50893"/>
    </source>
</evidence>
<feature type="transmembrane region" description="Helical" evidence="7">
    <location>
        <begin position="338"/>
        <end position="359"/>
    </location>
</feature>
<comment type="subcellular location">
    <subcellularLocation>
        <location evidence="1">Cell membrane</location>
        <topology evidence="1">Multi-pass membrane protein</topology>
    </subcellularLocation>
</comment>
<dbReference type="InterPro" id="IPR039421">
    <property type="entry name" value="Type_1_exporter"/>
</dbReference>
<dbReference type="PANTHER" id="PTHR24221:SF654">
    <property type="entry name" value="ATP-BINDING CASSETTE SUB-FAMILY B MEMBER 6"/>
    <property type="match status" value="1"/>
</dbReference>
<evidence type="ECO:0000256" key="2">
    <source>
        <dbReference type="ARBA" id="ARBA00022692"/>
    </source>
</evidence>
<dbReference type="RefSeq" id="WP_068402004.1">
    <property type="nucleotide sequence ID" value="NZ_CP014504.1"/>
</dbReference>
<feature type="domain" description="ABC transmembrane type-1" evidence="9">
    <location>
        <begin position="121"/>
        <end position="392"/>
    </location>
</feature>
<evidence type="ECO:0000256" key="1">
    <source>
        <dbReference type="ARBA" id="ARBA00004651"/>
    </source>
</evidence>
<evidence type="ECO:0000256" key="3">
    <source>
        <dbReference type="ARBA" id="ARBA00022741"/>
    </source>
</evidence>
<dbReference type="InterPro" id="IPR003439">
    <property type="entry name" value="ABC_transporter-like_ATP-bd"/>
</dbReference>
<feature type="domain" description="ABC transporter" evidence="8">
    <location>
        <begin position="429"/>
        <end position="646"/>
    </location>
</feature>
<keyword evidence="3" id="KW-0547">Nucleotide-binding</keyword>
<dbReference type="GO" id="GO:0005886">
    <property type="term" value="C:plasma membrane"/>
    <property type="evidence" value="ECO:0007669"/>
    <property type="project" value="UniProtKB-SubCell"/>
</dbReference>
<dbReference type="PANTHER" id="PTHR24221">
    <property type="entry name" value="ATP-BINDING CASSETTE SUB-FAMILY B"/>
    <property type="match status" value="1"/>
</dbReference>
<keyword evidence="5 7" id="KW-1133">Transmembrane helix</keyword>
<dbReference type="InterPro" id="IPR011527">
    <property type="entry name" value="ABC1_TM_dom"/>
</dbReference>
<organism evidence="10 11">
    <name type="scientific">Pedobacter cryoconitis</name>
    <dbReference type="NCBI Taxonomy" id="188932"/>
    <lineage>
        <taxon>Bacteria</taxon>
        <taxon>Pseudomonadati</taxon>
        <taxon>Bacteroidota</taxon>
        <taxon>Sphingobacteriia</taxon>
        <taxon>Sphingobacteriales</taxon>
        <taxon>Sphingobacteriaceae</taxon>
        <taxon>Pedobacter</taxon>
    </lineage>
</organism>
<dbReference type="PROSITE" id="PS50929">
    <property type="entry name" value="ABC_TM1F"/>
    <property type="match status" value="1"/>
</dbReference>
<proteinExistence type="predicted"/>
<dbReference type="GO" id="GO:0034040">
    <property type="term" value="F:ATPase-coupled lipid transmembrane transporter activity"/>
    <property type="evidence" value="ECO:0007669"/>
    <property type="project" value="TreeGrafter"/>
</dbReference>
<accession>A0A127VEC6</accession>
<feature type="transmembrane region" description="Helical" evidence="7">
    <location>
        <begin position="220"/>
        <end position="244"/>
    </location>
</feature>
<dbReference type="GO" id="GO:0005524">
    <property type="term" value="F:ATP binding"/>
    <property type="evidence" value="ECO:0007669"/>
    <property type="project" value="UniProtKB-KW"/>
</dbReference>
<dbReference type="Gene3D" id="3.40.50.300">
    <property type="entry name" value="P-loop containing nucleotide triphosphate hydrolases"/>
    <property type="match status" value="1"/>
</dbReference>
<dbReference type="InterPro" id="IPR036640">
    <property type="entry name" value="ABC1_TM_sf"/>
</dbReference>
<dbReference type="PATRIC" id="fig|188932.3.peg.2889"/>
<dbReference type="GO" id="GO:1904680">
    <property type="term" value="F:peptide transmembrane transporter activity"/>
    <property type="evidence" value="ECO:0007669"/>
    <property type="project" value="InterPro"/>
</dbReference>
<dbReference type="InterPro" id="IPR003593">
    <property type="entry name" value="AAA+_ATPase"/>
</dbReference>
<keyword evidence="6 7" id="KW-0472">Membrane</keyword>
<evidence type="ECO:0008006" key="12">
    <source>
        <dbReference type="Google" id="ProtNLM"/>
    </source>
</evidence>
<dbReference type="GO" id="GO:0140359">
    <property type="term" value="F:ABC-type transporter activity"/>
    <property type="evidence" value="ECO:0007669"/>
    <property type="project" value="InterPro"/>
</dbReference>
<keyword evidence="2 7" id="KW-0812">Transmembrane</keyword>
<protein>
    <recommendedName>
        <fullName evidence="12">Cyclic peptide transporter</fullName>
    </recommendedName>
</protein>
<evidence type="ECO:0000259" key="9">
    <source>
        <dbReference type="PROSITE" id="PS50929"/>
    </source>
</evidence>
<evidence type="ECO:0000256" key="7">
    <source>
        <dbReference type="SAM" id="Phobius"/>
    </source>
</evidence>
<dbReference type="GO" id="GO:0016887">
    <property type="term" value="F:ATP hydrolysis activity"/>
    <property type="evidence" value="ECO:0007669"/>
    <property type="project" value="InterPro"/>
</dbReference>
<dbReference type="PROSITE" id="PS50893">
    <property type="entry name" value="ABC_TRANSPORTER_2"/>
    <property type="match status" value="1"/>
</dbReference>
<evidence type="ECO:0000313" key="10">
    <source>
        <dbReference type="EMBL" id="AMP99655.1"/>
    </source>
</evidence>
<keyword evidence="4" id="KW-0067">ATP-binding</keyword>
<feature type="transmembrane region" description="Helical" evidence="7">
    <location>
        <begin position="120"/>
        <end position="143"/>
    </location>
</feature>
<dbReference type="InterPro" id="IPR005898">
    <property type="entry name" value="Cyc_pep_transpt_SyrD/YojI"/>
</dbReference>
<feature type="transmembrane region" description="Helical" evidence="7">
    <location>
        <begin position="6"/>
        <end position="32"/>
    </location>
</feature>
<dbReference type="SMART" id="SM00382">
    <property type="entry name" value="AAA"/>
    <property type="match status" value="1"/>
</dbReference>
<evidence type="ECO:0000256" key="4">
    <source>
        <dbReference type="ARBA" id="ARBA00022840"/>
    </source>
</evidence>
<keyword evidence="11" id="KW-1185">Reference proteome</keyword>
<dbReference type="Proteomes" id="UP000071561">
    <property type="component" value="Chromosome"/>
</dbReference>
<dbReference type="InterPro" id="IPR027417">
    <property type="entry name" value="P-loop_NTPase"/>
</dbReference>